<dbReference type="Gramene" id="BGIOSGA009371-TA">
    <property type="protein sequence ID" value="BGIOSGA009371-PA"/>
    <property type="gene ID" value="BGIOSGA009371"/>
</dbReference>
<reference evidence="1 2" key="1">
    <citation type="journal article" date="2005" name="PLoS Biol.">
        <title>The genomes of Oryza sativa: a history of duplications.</title>
        <authorList>
            <person name="Yu J."/>
            <person name="Wang J."/>
            <person name="Lin W."/>
            <person name="Li S."/>
            <person name="Li H."/>
            <person name="Zhou J."/>
            <person name="Ni P."/>
            <person name="Dong W."/>
            <person name="Hu S."/>
            <person name="Zeng C."/>
            <person name="Zhang J."/>
            <person name="Zhang Y."/>
            <person name="Li R."/>
            <person name="Xu Z."/>
            <person name="Li S."/>
            <person name="Li X."/>
            <person name="Zheng H."/>
            <person name="Cong L."/>
            <person name="Lin L."/>
            <person name="Yin J."/>
            <person name="Geng J."/>
            <person name="Li G."/>
            <person name="Shi J."/>
            <person name="Liu J."/>
            <person name="Lv H."/>
            <person name="Li J."/>
            <person name="Wang J."/>
            <person name="Deng Y."/>
            <person name="Ran L."/>
            <person name="Shi X."/>
            <person name="Wang X."/>
            <person name="Wu Q."/>
            <person name="Li C."/>
            <person name="Ren X."/>
            <person name="Wang J."/>
            <person name="Wang X."/>
            <person name="Li D."/>
            <person name="Liu D."/>
            <person name="Zhang X."/>
            <person name="Ji Z."/>
            <person name="Zhao W."/>
            <person name="Sun Y."/>
            <person name="Zhang Z."/>
            <person name="Bao J."/>
            <person name="Han Y."/>
            <person name="Dong L."/>
            <person name="Ji J."/>
            <person name="Chen P."/>
            <person name="Wu S."/>
            <person name="Liu J."/>
            <person name="Xiao Y."/>
            <person name="Bu D."/>
            <person name="Tan J."/>
            <person name="Yang L."/>
            <person name="Ye C."/>
            <person name="Zhang J."/>
            <person name="Xu J."/>
            <person name="Zhou Y."/>
            <person name="Yu Y."/>
            <person name="Zhang B."/>
            <person name="Zhuang S."/>
            <person name="Wei H."/>
            <person name="Liu B."/>
            <person name="Lei M."/>
            <person name="Yu H."/>
            <person name="Li Y."/>
            <person name="Xu H."/>
            <person name="Wei S."/>
            <person name="He X."/>
            <person name="Fang L."/>
            <person name="Zhang Z."/>
            <person name="Zhang Y."/>
            <person name="Huang X."/>
            <person name="Su Z."/>
            <person name="Tong W."/>
            <person name="Li J."/>
            <person name="Tong Z."/>
            <person name="Li S."/>
            <person name="Ye J."/>
            <person name="Wang L."/>
            <person name="Fang L."/>
            <person name="Lei T."/>
            <person name="Chen C."/>
            <person name="Chen H."/>
            <person name="Xu Z."/>
            <person name="Li H."/>
            <person name="Huang H."/>
            <person name="Zhang F."/>
            <person name="Xu H."/>
            <person name="Li N."/>
            <person name="Zhao C."/>
            <person name="Li S."/>
            <person name="Dong L."/>
            <person name="Huang Y."/>
            <person name="Li L."/>
            <person name="Xi Y."/>
            <person name="Qi Q."/>
            <person name="Li W."/>
            <person name="Zhang B."/>
            <person name="Hu W."/>
            <person name="Zhang Y."/>
            <person name="Tian X."/>
            <person name="Jiao Y."/>
            <person name="Liang X."/>
            <person name="Jin J."/>
            <person name="Gao L."/>
            <person name="Zheng W."/>
            <person name="Hao B."/>
            <person name="Liu S."/>
            <person name="Wang W."/>
            <person name="Yuan L."/>
            <person name="Cao M."/>
            <person name="McDermott J."/>
            <person name="Samudrala R."/>
            <person name="Wang J."/>
            <person name="Wong G.K."/>
            <person name="Yang H."/>
        </authorList>
    </citation>
    <scope>NUCLEOTIDE SEQUENCE [LARGE SCALE GENOMIC DNA]</scope>
    <source>
        <strain evidence="2">cv. 93-11</strain>
    </source>
</reference>
<name>A2XPF3_ORYSI</name>
<dbReference type="EMBL" id="CM000128">
    <property type="protein sequence ID" value="EAY92713.1"/>
    <property type="molecule type" value="Genomic_DNA"/>
</dbReference>
<evidence type="ECO:0000313" key="2">
    <source>
        <dbReference type="Proteomes" id="UP000007015"/>
    </source>
</evidence>
<organism evidence="1 2">
    <name type="scientific">Oryza sativa subsp. indica</name>
    <name type="common">Rice</name>
    <dbReference type="NCBI Taxonomy" id="39946"/>
    <lineage>
        <taxon>Eukaryota</taxon>
        <taxon>Viridiplantae</taxon>
        <taxon>Streptophyta</taxon>
        <taxon>Embryophyta</taxon>
        <taxon>Tracheophyta</taxon>
        <taxon>Spermatophyta</taxon>
        <taxon>Magnoliopsida</taxon>
        <taxon>Liliopsida</taxon>
        <taxon>Poales</taxon>
        <taxon>Poaceae</taxon>
        <taxon>BOP clade</taxon>
        <taxon>Oryzoideae</taxon>
        <taxon>Oryzeae</taxon>
        <taxon>Oryzinae</taxon>
        <taxon>Oryza</taxon>
        <taxon>Oryza sativa</taxon>
    </lineage>
</organism>
<accession>A2XPF3</accession>
<sequence length="62" mass="7220">MEEDDCTMVVDGGGQWRLRQRRYFGPHCQMSGSTLTSKEVFTWTKSNNRRLLHTGDINRTSK</sequence>
<keyword evidence="2" id="KW-1185">Reference proteome</keyword>
<gene>
    <name evidence="1" type="ORF">OsI_14466</name>
</gene>
<dbReference type="Proteomes" id="UP000007015">
    <property type="component" value="Chromosome 3"/>
</dbReference>
<dbReference type="OMA" id="FGPRFRM"/>
<evidence type="ECO:0000313" key="1">
    <source>
        <dbReference type="EMBL" id="EAY92713.1"/>
    </source>
</evidence>
<proteinExistence type="predicted"/>
<protein>
    <submittedName>
        <fullName evidence="1">Uncharacterized protein</fullName>
    </submittedName>
</protein>
<dbReference type="HOGENOM" id="CLU_120192_5_2_1"/>
<dbReference type="AlphaFoldDB" id="A2XPF3"/>